<accession>A0A9P9ITL4</accession>
<dbReference type="PANTHER" id="PTHR13395">
    <property type="entry name" value="SISTER CHROMATID COHESION PROTEIN DCC1-RELATED"/>
    <property type="match status" value="1"/>
</dbReference>
<dbReference type="GO" id="GO:0031390">
    <property type="term" value="C:Ctf18 RFC-like complex"/>
    <property type="evidence" value="ECO:0007669"/>
    <property type="project" value="InterPro"/>
</dbReference>
<dbReference type="AlphaFoldDB" id="A0A9P9ITL4"/>
<dbReference type="GO" id="GO:0000785">
    <property type="term" value="C:chromatin"/>
    <property type="evidence" value="ECO:0007669"/>
    <property type="project" value="TreeGrafter"/>
</dbReference>
<evidence type="ECO:0000256" key="3">
    <source>
        <dbReference type="SAM" id="MobiDB-lite"/>
    </source>
</evidence>
<evidence type="ECO:0000256" key="1">
    <source>
        <dbReference type="ARBA" id="ARBA00007017"/>
    </source>
</evidence>
<comment type="similarity">
    <text evidence="1">Belongs to the DCC1 family.</text>
</comment>
<feature type="region of interest" description="Disordered" evidence="3">
    <location>
        <begin position="313"/>
        <end position="345"/>
    </location>
</feature>
<dbReference type="GO" id="GO:0034088">
    <property type="term" value="P:maintenance of mitotic sister chromatid cohesion"/>
    <property type="evidence" value="ECO:0007669"/>
    <property type="project" value="TreeGrafter"/>
</dbReference>
<evidence type="ECO:0000313" key="5">
    <source>
        <dbReference type="Proteomes" id="UP000700596"/>
    </source>
</evidence>
<sequence>MATQREEDGIPFSIAHDFQQFRLLELPPEIVELLDAPTPPRLSIKSQAPSSSDAPSASNTKPPYAVFCTPNKTFQIRQVGTSNSLFVTQQTAEAHGNDALFPTTRAIASCTTTLELHATEGSPTDYLDVLPVYDLVDGELEARPNEKTKEDIFAHIPFSDGQCEKAWLDMVAFEYSGSSYRPSAKILAQVWTSINSAALAEGVKLDQQFITEDLARAVAEEGHPVDLSAAICKQLSNDDQDKKGQWSCLDRARTVRFVGKNILQAKQATTSYTTTDFLDAWKDSLPEIWRAEAQLGAIEGLYHHPTPTTIIAKGSSPTTTDTPKLTAKAASARKWHEKFGKTRKK</sequence>
<feature type="compositionally biased region" description="Basic residues" evidence="3">
    <location>
        <begin position="331"/>
        <end position="345"/>
    </location>
</feature>
<dbReference type="Proteomes" id="UP000700596">
    <property type="component" value="Unassembled WGS sequence"/>
</dbReference>
<evidence type="ECO:0000313" key="4">
    <source>
        <dbReference type="EMBL" id="KAH7130489.1"/>
    </source>
</evidence>
<dbReference type="InterPro" id="IPR019128">
    <property type="entry name" value="Dcc1"/>
</dbReference>
<name>A0A9P9ITL4_9PLEO</name>
<dbReference type="OrthoDB" id="5199543at2759"/>
<dbReference type="GO" id="GO:0000775">
    <property type="term" value="C:chromosome, centromeric region"/>
    <property type="evidence" value="ECO:0007669"/>
    <property type="project" value="TreeGrafter"/>
</dbReference>
<organism evidence="4 5">
    <name type="scientific">Dendryphion nanum</name>
    <dbReference type="NCBI Taxonomy" id="256645"/>
    <lineage>
        <taxon>Eukaryota</taxon>
        <taxon>Fungi</taxon>
        <taxon>Dikarya</taxon>
        <taxon>Ascomycota</taxon>
        <taxon>Pezizomycotina</taxon>
        <taxon>Dothideomycetes</taxon>
        <taxon>Pleosporomycetidae</taxon>
        <taxon>Pleosporales</taxon>
        <taxon>Torulaceae</taxon>
        <taxon>Dendryphion</taxon>
    </lineage>
</organism>
<dbReference type="GO" id="GO:0006260">
    <property type="term" value="P:DNA replication"/>
    <property type="evidence" value="ECO:0007669"/>
    <property type="project" value="UniProtKB-KW"/>
</dbReference>
<dbReference type="PANTHER" id="PTHR13395:SF6">
    <property type="entry name" value="SISTER CHROMATID COHESION PROTEIN DCC1"/>
    <property type="match status" value="1"/>
</dbReference>
<dbReference type="Pfam" id="PF09724">
    <property type="entry name" value="Dcc1"/>
    <property type="match status" value="1"/>
</dbReference>
<keyword evidence="2" id="KW-0235">DNA replication</keyword>
<proteinExistence type="inferred from homology"/>
<dbReference type="EMBL" id="JAGMWT010000004">
    <property type="protein sequence ID" value="KAH7130489.1"/>
    <property type="molecule type" value="Genomic_DNA"/>
</dbReference>
<feature type="compositionally biased region" description="Low complexity" evidence="3">
    <location>
        <begin position="46"/>
        <end position="58"/>
    </location>
</feature>
<gene>
    <name evidence="4" type="ORF">B0J11DRAFT_253286</name>
</gene>
<evidence type="ECO:0000256" key="2">
    <source>
        <dbReference type="ARBA" id="ARBA00022705"/>
    </source>
</evidence>
<comment type="caution">
    <text evidence="4">The sequence shown here is derived from an EMBL/GenBank/DDBJ whole genome shotgun (WGS) entry which is preliminary data.</text>
</comment>
<protein>
    <submittedName>
        <fullName evidence="4">Sister chromatid cohesion protein-like protein Dcc1</fullName>
    </submittedName>
</protein>
<reference evidence="4" key="1">
    <citation type="journal article" date="2021" name="Nat. Commun.">
        <title>Genetic determinants of endophytism in the Arabidopsis root mycobiome.</title>
        <authorList>
            <person name="Mesny F."/>
            <person name="Miyauchi S."/>
            <person name="Thiergart T."/>
            <person name="Pickel B."/>
            <person name="Atanasova L."/>
            <person name="Karlsson M."/>
            <person name="Huettel B."/>
            <person name="Barry K.W."/>
            <person name="Haridas S."/>
            <person name="Chen C."/>
            <person name="Bauer D."/>
            <person name="Andreopoulos W."/>
            <person name="Pangilinan J."/>
            <person name="LaButti K."/>
            <person name="Riley R."/>
            <person name="Lipzen A."/>
            <person name="Clum A."/>
            <person name="Drula E."/>
            <person name="Henrissat B."/>
            <person name="Kohler A."/>
            <person name="Grigoriev I.V."/>
            <person name="Martin F.M."/>
            <person name="Hacquard S."/>
        </authorList>
    </citation>
    <scope>NUCLEOTIDE SEQUENCE</scope>
    <source>
        <strain evidence="4">MPI-CAGE-CH-0243</strain>
    </source>
</reference>
<feature type="region of interest" description="Disordered" evidence="3">
    <location>
        <begin position="42"/>
        <end position="63"/>
    </location>
</feature>
<keyword evidence="5" id="KW-1185">Reference proteome</keyword>